<feature type="compositionally biased region" description="Basic and acidic residues" evidence="1">
    <location>
        <begin position="94"/>
        <end position="105"/>
    </location>
</feature>
<evidence type="ECO:0000313" key="2">
    <source>
        <dbReference type="EMBL" id="GFN84578.1"/>
    </source>
</evidence>
<name>A0AAV3YRH1_9GAST</name>
<dbReference type="EMBL" id="BLXT01001319">
    <property type="protein sequence ID" value="GFN84578.1"/>
    <property type="molecule type" value="Genomic_DNA"/>
</dbReference>
<protein>
    <submittedName>
        <fullName evidence="2">Uncharacterized protein</fullName>
    </submittedName>
</protein>
<dbReference type="Proteomes" id="UP000735302">
    <property type="component" value="Unassembled WGS sequence"/>
</dbReference>
<keyword evidence="3" id="KW-1185">Reference proteome</keyword>
<evidence type="ECO:0000256" key="1">
    <source>
        <dbReference type="SAM" id="MobiDB-lite"/>
    </source>
</evidence>
<reference evidence="2 3" key="1">
    <citation type="journal article" date="2021" name="Elife">
        <title>Chloroplast acquisition without the gene transfer in kleptoplastic sea slugs, Plakobranchus ocellatus.</title>
        <authorList>
            <person name="Maeda T."/>
            <person name="Takahashi S."/>
            <person name="Yoshida T."/>
            <person name="Shimamura S."/>
            <person name="Takaki Y."/>
            <person name="Nagai Y."/>
            <person name="Toyoda A."/>
            <person name="Suzuki Y."/>
            <person name="Arimoto A."/>
            <person name="Ishii H."/>
            <person name="Satoh N."/>
            <person name="Nishiyama T."/>
            <person name="Hasebe M."/>
            <person name="Maruyama T."/>
            <person name="Minagawa J."/>
            <person name="Obokata J."/>
            <person name="Shigenobu S."/>
        </authorList>
    </citation>
    <scope>NUCLEOTIDE SEQUENCE [LARGE SCALE GENOMIC DNA]</scope>
</reference>
<proteinExistence type="predicted"/>
<feature type="region of interest" description="Disordered" evidence="1">
    <location>
        <begin position="73"/>
        <end position="105"/>
    </location>
</feature>
<organism evidence="2 3">
    <name type="scientific">Plakobranchus ocellatus</name>
    <dbReference type="NCBI Taxonomy" id="259542"/>
    <lineage>
        <taxon>Eukaryota</taxon>
        <taxon>Metazoa</taxon>
        <taxon>Spiralia</taxon>
        <taxon>Lophotrochozoa</taxon>
        <taxon>Mollusca</taxon>
        <taxon>Gastropoda</taxon>
        <taxon>Heterobranchia</taxon>
        <taxon>Euthyneura</taxon>
        <taxon>Panpulmonata</taxon>
        <taxon>Sacoglossa</taxon>
        <taxon>Placobranchoidea</taxon>
        <taxon>Plakobranchidae</taxon>
        <taxon>Plakobranchus</taxon>
    </lineage>
</organism>
<evidence type="ECO:0000313" key="3">
    <source>
        <dbReference type="Proteomes" id="UP000735302"/>
    </source>
</evidence>
<dbReference type="AlphaFoldDB" id="A0AAV3YRH1"/>
<sequence>MGRASPCQKPRKWTIDLAPGPGFLSHCAEALELNTPRASAELPGVLTRHIHAGSGGGKRGSAEIKQQVDEAKYRPYNNRRHTQTPHSDCAGATRIDRRCRQAEKT</sequence>
<comment type="caution">
    <text evidence="2">The sequence shown here is derived from an EMBL/GenBank/DDBJ whole genome shotgun (WGS) entry which is preliminary data.</text>
</comment>
<gene>
    <name evidence="2" type="ORF">PoB_001108400</name>
</gene>
<accession>A0AAV3YRH1</accession>